<evidence type="ECO:0000256" key="1">
    <source>
        <dbReference type="SAM" id="MobiDB-lite"/>
    </source>
</evidence>
<sequence length="180" mass="20251">MSQPPPTTPPPSTSPPPLQSVVVDERPSINNSGPLNIIASTSEKMAEKTQDYQTVSEPGSSMHTESNRPSNLNSFLEEIQKVFVDAVKKNAKKNNKKVDERENPILFSDVDLTPRNIETEHENPLHIYTEMDSTLPSNVKRQNEQMSGGFPNVDDLRKPEFEGLKIIRRISKKTEPENKD</sequence>
<dbReference type="AlphaFoldDB" id="A0A5E4MMH9"/>
<dbReference type="Proteomes" id="UP000325440">
    <property type="component" value="Unassembled WGS sequence"/>
</dbReference>
<reference evidence="2 3" key="1">
    <citation type="submission" date="2019-08" db="EMBL/GenBank/DDBJ databases">
        <authorList>
            <person name="Alioto T."/>
            <person name="Alioto T."/>
            <person name="Gomez Garrido J."/>
        </authorList>
    </citation>
    <scope>NUCLEOTIDE SEQUENCE [LARGE SCALE GENOMIC DNA]</scope>
</reference>
<protein>
    <submittedName>
        <fullName evidence="2">Uncharacterized protein</fullName>
    </submittedName>
</protein>
<proteinExistence type="predicted"/>
<accession>A0A5E4MMH9</accession>
<dbReference type="EMBL" id="CABPRJ010000564">
    <property type="protein sequence ID" value="VVC31037.1"/>
    <property type="molecule type" value="Genomic_DNA"/>
</dbReference>
<keyword evidence="3" id="KW-1185">Reference proteome</keyword>
<feature type="compositionally biased region" description="Polar residues" evidence="1">
    <location>
        <begin position="28"/>
        <end position="43"/>
    </location>
</feature>
<evidence type="ECO:0000313" key="3">
    <source>
        <dbReference type="Proteomes" id="UP000325440"/>
    </source>
</evidence>
<organism evidence="2 3">
    <name type="scientific">Cinara cedri</name>
    <dbReference type="NCBI Taxonomy" id="506608"/>
    <lineage>
        <taxon>Eukaryota</taxon>
        <taxon>Metazoa</taxon>
        <taxon>Ecdysozoa</taxon>
        <taxon>Arthropoda</taxon>
        <taxon>Hexapoda</taxon>
        <taxon>Insecta</taxon>
        <taxon>Pterygota</taxon>
        <taxon>Neoptera</taxon>
        <taxon>Paraneoptera</taxon>
        <taxon>Hemiptera</taxon>
        <taxon>Sternorrhyncha</taxon>
        <taxon>Aphidomorpha</taxon>
        <taxon>Aphidoidea</taxon>
        <taxon>Aphididae</taxon>
        <taxon>Lachninae</taxon>
        <taxon>Cinara</taxon>
    </lineage>
</organism>
<feature type="region of interest" description="Disordered" evidence="1">
    <location>
        <begin position="1"/>
        <end position="70"/>
    </location>
</feature>
<gene>
    <name evidence="2" type="ORF">CINCED_3A013049</name>
</gene>
<feature type="compositionally biased region" description="Polar residues" evidence="1">
    <location>
        <begin position="51"/>
        <end position="70"/>
    </location>
</feature>
<name>A0A5E4MMH9_9HEMI</name>
<feature type="compositionally biased region" description="Pro residues" evidence="1">
    <location>
        <begin position="1"/>
        <end position="18"/>
    </location>
</feature>
<evidence type="ECO:0000313" key="2">
    <source>
        <dbReference type="EMBL" id="VVC31037.1"/>
    </source>
</evidence>